<accession>A0A4P8IE53</accession>
<sequence>MERLQKQMEFIIEVDRLKDIIRQTHLTNGERKENDAEHSWHLALMAVFLSEYSKEPVDVLQVIKMVLIHDLVEIDAGDTYLYDEAGNGTKAAREQKAAERIFHILPEDQAEELFGLWREFEERKTPESKFANTLDRIQPILLNDATDGRAWREHDVCIGQIMSKNEYTSQGSDVLWAYIQEVFEKNIKNGNIKRSL</sequence>
<dbReference type="PANTHER" id="PTHR11845:SF13">
    <property type="entry name" value="5'-DEOXYNUCLEOTIDASE HDDC2"/>
    <property type="match status" value="1"/>
</dbReference>
<keyword evidence="2 4" id="KW-0378">Hydrolase</keyword>
<gene>
    <name evidence="4" type="ORF">AR1Y2_2584</name>
</gene>
<evidence type="ECO:0000256" key="1">
    <source>
        <dbReference type="ARBA" id="ARBA00022723"/>
    </source>
</evidence>
<dbReference type="EMBL" id="CP040058">
    <property type="protein sequence ID" value="QCP36038.1"/>
    <property type="molecule type" value="Genomic_DNA"/>
</dbReference>
<evidence type="ECO:0000313" key="4">
    <source>
        <dbReference type="EMBL" id="QCP36038.1"/>
    </source>
</evidence>
<dbReference type="OrthoDB" id="9796032at2"/>
<feature type="domain" description="HD" evidence="3">
    <location>
        <begin position="14"/>
        <end position="172"/>
    </location>
</feature>
<dbReference type="Gene3D" id="1.10.3210.10">
    <property type="entry name" value="Hypothetical protein af1432"/>
    <property type="match status" value="1"/>
</dbReference>
<evidence type="ECO:0000259" key="3">
    <source>
        <dbReference type="Pfam" id="PF13023"/>
    </source>
</evidence>
<keyword evidence="1" id="KW-0479">Metal-binding</keyword>
<dbReference type="RefSeq" id="WP_137329324.1">
    <property type="nucleotide sequence ID" value="NZ_CP040058.1"/>
</dbReference>
<protein>
    <submittedName>
        <fullName evidence="4">Hydrolase (HAD superfamily)</fullName>
    </submittedName>
</protein>
<dbReference type="Proteomes" id="UP000298653">
    <property type="component" value="Chromosome"/>
</dbReference>
<organism evidence="4 5">
    <name type="scientific">Anaerostipes rhamnosivorans</name>
    <dbReference type="NCBI Taxonomy" id="1229621"/>
    <lineage>
        <taxon>Bacteria</taxon>
        <taxon>Bacillati</taxon>
        <taxon>Bacillota</taxon>
        <taxon>Clostridia</taxon>
        <taxon>Lachnospirales</taxon>
        <taxon>Lachnospiraceae</taxon>
        <taxon>Anaerostipes</taxon>
    </lineage>
</organism>
<proteinExistence type="predicted"/>
<dbReference type="PANTHER" id="PTHR11845">
    <property type="entry name" value="5'-DEOXYNUCLEOTIDASE HDDC2"/>
    <property type="match status" value="1"/>
</dbReference>
<dbReference type="InterPro" id="IPR039356">
    <property type="entry name" value="YfbR/HDDC2"/>
</dbReference>
<reference evidence="4 5" key="1">
    <citation type="submission" date="2019-05" db="EMBL/GenBank/DDBJ databases">
        <title>Complete genome sequencing of Anaerostipes rhamnosivorans.</title>
        <authorList>
            <person name="Bui T.P.N."/>
            <person name="de Vos W.M."/>
        </authorList>
    </citation>
    <scope>NUCLEOTIDE SEQUENCE [LARGE SCALE GENOMIC DNA]</scope>
    <source>
        <strain evidence="4 5">1y2</strain>
    </source>
</reference>
<dbReference type="GO" id="GO:0002953">
    <property type="term" value="F:5'-deoxynucleotidase activity"/>
    <property type="evidence" value="ECO:0007669"/>
    <property type="project" value="InterPro"/>
</dbReference>
<keyword evidence="5" id="KW-1185">Reference proteome</keyword>
<dbReference type="GO" id="GO:0046872">
    <property type="term" value="F:metal ion binding"/>
    <property type="evidence" value="ECO:0007669"/>
    <property type="project" value="UniProtKB-KW"/>
</dbReference>
<dbReference type="InterPro" id="IPR006674">
    <property type="entry name" value="HD_domain"/>
</dbReference>
<dbReference type="Pfam" id="PF13023">
    <property type="entry name" value="HD_3"/>
    <property type="match status" value="1"/>
</dbReference>
<name>A0A4P8IE53_9FIRM</name>
<dbReference type="AlphaFoldDB" id="A0A4P8IE53"/>
<evidence type="ECO:0000256" key="2">
    <source>
        <dbReference type="ARBA" id="ARBA00022801"/>
    </source>
</evidence>
<evidence type="ECO:0000313" key="5">
    <source>
        <dbReference type="Proteomes" id="UP000298653"/>
    </source>
</evidence>
<dbReference type="SUPFAM" id="SSF109604">
    <property type="entry name" value="HD-domain/PDEase-like"/>
    <property type="match status" value="1"/>
</dbReference>
<dbReference type="KEGG" id="arf:AR1Y2_2584"/>
<dbReference type="GO" id="GO:0005737">
    <property type="term" value="C:cytoplasm"/>
    <property type="evidence" value="ECO:0007669"/>
    <property type="project" value="TreeGrafter"/>
</dbReference>